<dbReference type="RefSeq" id="WP_251966784.1">
    <property type="nucleotide sequence ID" value="NZ_CP146284.1"/>
</dbReference>
<comment type="subcellular location">
    <subcellularLocation>
        <location evidence="1">Cell envelope</location>
    </subcellularLocation>
</comment>
<dbReference type="EMBL" id="CP146284">
    <property type="protein sequence ID" value="WWV67303.1"/>
    <property type="molecule type" value="Genomic_DNA"/>
</dbReference>
<keyword evidence="4" id="KW-0676">Redox-active center</keyword>
<keyword evidence="3" id="KW-1015">Disulfide bond</keyword>
<proteinExistence type="predicted"/>
<dbReference type="PANTHER" id="PTHR42852">
    <property type="entry name" value="THIOL:DISULFIDE INTERCHANGE PROTEIN DSBE"/>
    <property type="match status" value="1"/>
</dbReference>
<dbReference type="InterPro" id="IPR000866">
    <property type="entry name" value="AhpC/TSA"/>
</dbReference>
<dbReference type="InterPro" id="IPR017937">
    <property type="entry name" value="Thioredoxin_CS"/>
</dbReference>
<dbReference type="InterPro" id="IPR013766">
    <property type="entry name" value="Thioredoxin_domain"/>
</dbReference>
<protein>
    <submittedName>
        <fullName evidence="6">TlpA disulfide reductase family protein</fullName>
    </submittedName>
</protein>
<organism evidence="6 7">
    <name type="scientific">Parabacteroides absconsus</name>
    <dbReference type="NCBI Taxonomy" id="2951805"/>
    <lineage>
        <taxon>Bacteria</taxon>
        <taxon>Pseudomonadati</taxon>
        <taxon>Bacteroidota</taxon>
        <taxon>Bacteroidia</taxon>
        <taxon>Bacteroidales</taxon>
        <taxon>Tannerellaceae</taxon>
        <taxon>Parabacteroides</taxon>
    </lineage>
</organism>
<name>A0ABZ2ITZ6_9BACT</name>
<feature type="domain" description="Thioredoxin" evidence="5">
    <location>
        <begin position="232"/>
        <end position="372"/>
    </location>
</feature>
<dbReference type="InterPro" id="IPR036249">
    <property type="entry name" value="Thioredoxin-like_sf"/>
</dbReference>
<evidence type="ECO:0000256" key="2">
    <source>
        <dbReference type="ARBA" id="ARBA00022748"/>
    </source>
</evidence>
<keyword evidence="7" id="KW-1185">Reference proteome</keyword>
<dbReference type="PROSITE" id="PS00194">
    <property type="entry name" value="THIOREDOXIN_1"/>
    <property type="match status" value="1"/>
</dbReference>
<dbReference type="InterPro" id="IPR025380">
    <property type="entry name" value="DUF4369"/>
</dbReference>
<dbReference type="Pfam" id="PF14289">
    <property type="entry name" value="DUF4369"/>
    <property type="match status" value="1"/>
</dbReference>
<evidence type="ECO:0000259" key="5">
    <source>
        <dbReference type="PROSITE" id="PS51352"/>
    </source>
</evidence>
<keyword evidence="2" id="KW-0201">Cytochrome c-type biogenesis</keyword>
<dbReference type="PROSITE" id="PS51352">
    <property type="entry name" value="THIOREDOXIN_2"/>
    <property type="match status" value="1"/>
</dbReference>
<dbReference type="Gene3D" id="3.40.30.10">
    <property type="entry name" value="Glutaredoxin"/>
    <property type="match status" value="1"/>
</dbReference>
<evidence type="ECO:0000313" key="6">
    <source>
        <dbReference type="EMBL" id="WWV67303.1"/>
    </source>
</evidence>
<accession>A0ABZ2ITZ6</accession>
<dbReference type="Proteomes" id="UP001320603">
    <property type="component" value="Chromosome"/>
</dbReference>
<dbReference type="Pfam" id="PF00578">
    <property type="entry name" value="AhpC-TSA"/>
    <property type="match status" value="1"/>
</dbReference>
<evidence type="ECO:0000256" key="3">
    <source>
        <dbReference type="ARBA" id="ARBA00023157"/>
    </source>
</evidence>
<dbReference type="PROSITE" id="PS51257">
    <property type="entry name" value="PROKAR_LIPOPROTEIN"/>
    <property type="match status" value="1"/>
</dbReference>
<evidence type="ECO:0000313" key="7">
    <source>
        <dbReference type="Proteomes" id="UP001320603"/>
    </source>
</evidence>
<gene>
    <name evidence="6" type="ORF">NEE14_004785</name>
</gene>
<dbReference type="CDD" id="cd02966">
    <property type="entry name" value="TlpA_like_family"/>
    <property type="match status" value="1"/>
</dbReference>
<dbReference type="InterPro" id="IPR050553">
    <property type="entry name" value="Thioredoxin_ResA/DsbE_sf"/>
</dbReference>
<evidence type="ECO:0000256" key="4">
    <source>
        <dbReference type="ARBA" id="ARBA00023284"/>
    </source>
</evidence>
<evidence type="ECO:0000256" key="1">
    <source>
        <dbReference type="ARBA" id="ARBA00004196"/>
    </source>
</evidence>
<dbReference type="SUPFAM" id="SSF52833">
    <property type="entry name" value="Thioredoxin-like"/>
    <property type="match status" value="1"/>
</dbReference>
<reference evidence="6 7" key="1">
    <citation type="submission" date="2024-02" db="EMBL/GenBank/DDBJ databases">
        <title>Whole genome sequencing of Parabacteroides sp. AD58.</title>
        <authorList>
            <person name="Chaplin A.V."/>
            <person name="Pikina A.P."/>
            <person name="Sokolova S.R."/>
            <person name="Korostin D.O."/>
            <person name="Efimov B.A."/>
        </authorList>
    </citation>
    <scope>NUCLEOTIDE SEQUENCE [LARGE SCALE GENOMIC DNA]</scope>
    <source>
        <strain evidence="6 7">AD58</strain>
    </source>
</reference>
<sequence>MKKMLVLATSALMLVACSEKPGYEITGTVNNPALEGKCVYMYPYGDAEAAPIDSAVVTNGSFAFKGTQDSAVLRTLKFSEEVVPRSYGPAGESGIFTATFVLSNAKLQATLDSLSDVTGTPDNDAVAAFRKEIRSMRAEQETLVAALKSEDEAAKREAEQKYDAIDRAVVDKAEAFIGENINNALSGVVFYSFRYELPEDAQNQLVAKAGDVFKSVPGISQIMERLENLKTVAVGKKFTDFPMKDVNGKDRKLSDYVGKGKVVLIDFWASWCPPCRREMPNLVEVYKQYKAKGFEIVGVSLDSKQEAWEKGINDLNITWPQLSDLQGWKNSGAALYYVNSIPHTILVDKDGTIVAKNLHGEDIEAKVAELLK</sequence>
<dbReference type="PANTHER" id="PTHR42852:SF6">
    <property type="entry name" value="THIOL:DISULFIDE INTERCHANGE PROTEIN DSBE"/>
    <property type="match status" value="1"/>
</dbReference>